<name>A0AAW2E5A6_9ROSI</name>
<evidence type="ECO:0000256" key="2">
    <source>
        <dbReference type="SAM" id="SignalP"/>
    </source>
</evidence>
<dbReference type="Proteomes" id="UP001459277">
    <property type="component" value="Unassembled WGS sequence"/>
</dbReference>
<dbReference type="PANTHER" id="PTHR46929:SF4">
    <property type="entry name" value="MYB_SANT-LIKE DOMAIN-CONTAINING PROTEIN"/>
    <property type="match status" value="1"/>
</dbReference>
<evidence type="ECO:0000256" key="1">
    <source>
        <dbReference type="SAM" id="MobiDB-lite"/>
    </source>
</evidence>
<evidence type="ECO:0000313" key="5">
    <source>
        <dbReference type="Proteomes" id="UP001459277"/>
    </source>
</evidence>
<keyword evidence="2" id="KW-0732">Signal</keyword>
<feature type="compositionally biased region" description="Low complexity" evidence="1">
    <location>
        <begin position="244"/>
        <end position="259"/>
    </location>
</feature>
<reference evidence="4 5" key="1">
    <citation type="submission" date="2024-01" db="EMBL/GenBank/DDBJ databases">
        <title>A telomere-to-telomere, gap-free genome of sweet tea (Lithocarpus litseifolius).</title>
        <authorList>
            <person name="Zhou J."/>
        </authorList>
    </citation>
    <scope>NUCLEOTIDE SEQUENCE [LARGE SCALE GENOMIC DNA]</scope>
    <source>
        <strain evidence="4">Zhou-2022a</strain>
        <tissue evidence="4">Leaf</tissue>
    </source>
</reference>
<dbReference type="AlphaFoldDB" id="A0AAW2E5A6"/>
<dbReference type="InterPro" id="IPR024752">
    <property type="entry name" value="Myb/SANT-like_dom"/>
</dbReference>
<comment type="caution">
    <text evidence="4">The sequence shown here is derived from an EMBL/GenBank/DDBJ whole genome shotgun (WGS) entry which is preliminary data.</text>
</comment>
<protein>
    <recommendedName>
        <fullName evidence="3">Myb/SANT-like domain-containing protein</fullName>
    </recommendedName>
</protein>
<proteinExistence type="predicted"/>
<sequence>MLFLCTFCLYTHARSHALVCIYPYAFVLVQRYCNDGLHLISEFQTIQMGNKKRTNVDKRDIVKWTERWDDFFVEALVRQQSMGNRIDKVFTTKAYDNIVKELREKIGKPFEKDHLKNRMKTLKHNFNECYDLFKDTNGFTWSSETKMWTAKPEVWKALIKVKPGAKKWMTTPIANYDKLLLLFAKERDFARGSKVDAHQHGTSRNGSLPYDINQVMSQNEITLTLEDLNDMNDGTNQLPPPIEANSQADSQPPSQSATSLKGKKRKAPRDVCEGNVYQRKTDVFEREFESIREAIKDVAQAIREGNVIAERGRPRVYSEQEVFTELVKIGVDVQLRYKAYTFLIANAGRVRAFFGCPAEERKEFLLQLMYSTP</sequence>
<feature type="region of interest" description="Disordered" evidence="1">
    <location>
        <begin position="229"/>
        <end position="267"/>
    </location>
</feature>
<evidence type="ECO:0000313" key="4">
    <source>
        <dbReference type="EMBL" id="KAL0016795.1"/>
    </source>
</evidence>
<dbReference type="EMBL" id="JAZDWU010000001">
    <property type="protein sequence ID" value="KAL0016795.1"/>
    <property type="molecule type" value="Genomic_DNA"/>
</dbReference>
<organism evidence="4 5">
    <name type="scientific">Lithocarpus litseifolius</name>
    <dbReference type="NCBI Taxonomy" id="425828"/>
    <lineage>
        <taxon>Eukaryota</taxon>
        <taxon>Viridiplantae</taxon>
        <taxon>Streptophyta</taxon>
        <taxon>Embryophyta</taxon>
        <taxon>Tracheophyta</taxon>
        <taxon>Spermatophyta</taxon>
        <taxon>Magnoliopsida</taxon>
        <taxon>eudicotyledons</taxon>
        <taxon>Gunneridae</taxon>
        <taxon>Pentapetalae</taxon>
        <taxon>rosids</taxon>
        <taxon>fabids</taxon>
        <taxon>Fagales</taxon>
        <taxon>Fagaceae</taxon>
        <taxon>Lithocarpus</taxon>
    </lineage>
</organism>
<accession>A0AAW2E5A6</accession>
<dbReference type="PANTHER" id="PTHR46929">
    <property type="entry name" value="EXPRESSED PROTEIN"/>
    <property type="match status" value="1"/>
</dbReference>
<keyword evidence="5" id="KW-1185">Reference proteome</keyword>
<gene>
    <name evidence="4" type="ORF">SO802_003864</name>
</gene>
<feature type="chain" id="PRO_5043923758" description="Myb/SANT-like domain-containing protein" evidence="2">
    <location>
        <begin position="18"/>
        <end position="373"/>
    </location>
</feature>
<dbReference type="Pfam" id="PF12776">
    <property type="entry name" value="Myb_DNA-bind_3"/>
    <property type="match status" value="1"/>
</dbReference>
<feature type="domain" description="Myb/SANT-like" evidence="3">
    <location>
        <begin position="63"/>
        <end position="157"/>
    </location>
</feature>
<feature type="signal peptide" evidence="2">
    <location>
        <begin position="1"/>
        <end position="17"/>
    </location>
</feature>
<evidence type="ECO:0000259" key="3">
    <source>
        <dbReference type="Pfam" id="PF12776"/>
    </source>
</evidence>